<comment type="similarity">
    <text evidence="2">Belongs to the AB hydrolase superfamily. Epoxide hydrolase family.</text>
</comment>
<keyword evidence="1" id="KW-0378">Hydrolase</keyword>
<evidence type="ECO:0000313" key="4">
    <source>
        <dbReference type="EnsemblMetazoa" id="BGLB016516-PA"/>
    </source>
</evidence>
<dbReference type="PANTHER" id="PTHR43329">
    <property type="entry name" value="EPOXIDE HYDROLASE"/>
    <property type="match status" value="1"/>
</dbReference>
<reference evidence="4" key="1">
    <citation type="submission" date="2020-05" db="UniProtKB">
        <authorList>
            <consortium name="EnsemblMetazoa"/>
        </authorList>
    </citation>
    <scope>IDENTIFICATION</scope>
    <source>
        <strain evidence="4">BB02</strain>
    </source>
</reference>
<dbReference type="PRINTS" id="PR00111">
    <property type="entry name" value="ABHYDROLASE"/>
</dbReference>
<organism evidence="4 5">
    <name type="scientific">Biomphalaria glabrata</name>
    <name type="common">Bloodfluke planorb</name>
    <name type="synonym">Freshwater snail</name>
    <dbReference type="NCBI Taxonomy" id="6526"/>
    <lineage>
        <taxon>Eukaryota</taxon>
        <taxon>Metazoa</taxon>
        <taxon>Spiralia</taxon>
        <taxon>Lophotrochozoa</taxon>
        <taxon>Mollusca</taxon>
        <taxon>Gastropoda</taxon>
        <taxon>Heterobranchia</taxon>
        <taxon>Euthyneura</taxon>
        <taxon>Panpulmonata</taxon>
        <taxon>Hygrophila</taxon>
        <taxon>Lymnaeoidea</taxon>
        <taxon>Planorbidae</taxon>
        <taxon>Biomphalaria</taxon>
    </lineage>
</organism>
<dbReference type="PRINTS" id="PR00412">
    <property type="entry name" value="EPOXHYDRLASE"/>
</dbReference>
<evidence type="ECO:0000259" key="3">
    <source>
        <dbReference type="Pfam" id="PF00561"/>
    </source>
</evidence>
<dbReference type="KEGG" id="bgt:106056603"/>
<dbReference type="VEuPathDB" id="VectorBase:BGLAX_032532"/>
<dbReference type="InterPro" id="IPR000073">
    <property type="entry name" value="AB_hydrolase_1"/>
</dbReference>
<dbReference type="VEuPathDB" id="VectorBase:BGLB016516"/>
<dbReference type="Pfam" id="PF00561">
    <property type="entry name" value="Abhydrolase_1"/>
    <property type="match status" value="1"/>
</dbReference>
<evidence type="ECO:0000256" key="2">
    <source>
        <dbReference type="ARBA" id="ARBA00038334"/>
    </source>
</evidence>
<accession>A0A2C9K8K1</accession>
<dbReference type="OrthoDB" id="408373at2759"/>
<evidence type="ECO:0000256" key="1">
    <source>
        <dbReference type="ARBA" id="ARBA00022801"/>
    </source>
</evidence>
<evidence type="ECO:0000313" key="5">
    <source>
        <dbReference type="Proteomes" id="UP000076420"/>
    </source>
</evidence>
<dbReference type="InterPro" id="IPR000639">
    <property type="entry name" value="Epox_hydrolase-like"/>
</dbReference>
<gene>
    <name evidence="4" type="primary">106056603</name>
</gene>
<protein>
    <recommendedName>
        <fullName evidence="3">AB hydrolase-1 domain-containing protein</fullName>
    </recommendedName>
</protein>
<dbReference type="SUPFAM" id="SSF53474">
    <property type="entry name" value="alpha/beta-Hydrolases"/>
    <property type="match status" value="1"/>
</dbReference>
<dbReference type="EnsemblMetazoa" id="BGLB016516-RA">
    <property type="protein sequence ID" value="BGLB016516-PA"/>
    <property type="gene ID" value="BGLB016516"/>
</dbReference>
<dbReference type="STRING" id="6526.A0A2C9K8K1"/>
<dbReference type="RefSeq" id="XP_013068873.2">
    <property type="nucleotide sequence ID" value="XM_013213419.2"/>
</dbReference>
<name>A0A2C9K8K1_BIOGL</name>
<dbReference type="GO" id="GO:0004301">
    <property type="term" value="F:epoxide hydrolase activity"/>
    <property type="evidence" value="ECO:0007669"/>
    <property type="project" value="UniProtKB-ARBA"/>
</dbReference>
<feature type="domain" description="AB hydrolase-1" evidence="3">
    <location>
        <begin position="78"/>
        <end position="333"/>
    </location>
</feature>
<dbReference type="Proteomes" id="UP000076420">
    <property type="component" value="Unassembled WGS sequence"/>
</dbReference>
<proteinExistence type="inferred from homology"/>
<sequence length="346" mass="40004">MSKLAVQCSMWMMAVYHGFRMLAFIATMCWTYGVRSVFSWKPTPRPKQLDDPSLGTHGMLTLNNVVIHYVVSGPEDKPLMLFVHGFPEFWYSWRHQIREFQKDFRVVAIDMRGYGESSKPKGMDEYCLKKLLGDVKQVIFGMGYSKCILVGHDWGGAVCWAFGRLFPEMVEKLIIMNAPPAPVMQKVFKKSKKQLQMSWYIFFFQLPYLPELLVRLNSFVFFDNVFGNKYIGRLGFPKAFENPLSKEDIAAYKYTFSDVEGVTAPINYYRARLRSAVGQVDYDMAFAIPVLVVWGVKDVALSLTIVEDIEKEFPNITVRRIEDAGHFVQMDRPDLVNKAIRDWLNE</sequence>
<dbReference type="Gene3D" id="3.40.50.1820">
    <property type="entry name" value="alpha/beta hydrolase"/>
    <property type="match status" value="1"/>
</dbReference>
<dbReference type="AlphaFoldDB" id="A0A2C9K8K1"/>
<dbReference type="InterPro" id="IPR029058">
    <property type="entry name" value="AB_hydrolase_fold"/>
</dbReference>